<dbReference type="STRING" id="48269.A0A183M6D2"/>
<evidence type="ECO:0000313" key="2">
    <source>
        <dbReference type="EMBL" id="VDO96177.1"/>
    </source>
</evidence>
<organism evidence="2 3">
    <name type="scientific">Schistosoma margrebowiei</name>
    <dbReference type="NCBI Taxonomy" id="48269"/>
    <lineage>
        <taxon>Eukaryota</taxon>
        <taxon>Metazoa</taxon>
        <taxon>Spiralia</taxon>
        <taxon>Lophotrochozoa</taxon>
        <taxon>Platyhelminthes</taxon>
        <taxon>Trematoda</taxon>
        <taxon>Digenea</taxon>
        <taxon>Strigeidida</taxon>
        <taxon>Schistosomatoidea</taxon>
        <taxon>Schistosomatidae</taxon>
        <taxon>Schistosoma</taxon>
    </lineage>
</organism>
<evidence type="ECO:0000313" key="3">
    <source>
        <dbReference type="Proteomes" id="UP000277204"/>
    </source>
</evidence>
<feature type="region of interest" description="Disordered" evidence="1">
    <location>
        <begin position="1"/>
        <end position="22"/>
    </location>
</feature>
<reference evidence="2 3" key="1">
    <citation type="submission" date="2018-11" db="EMBL/GenBank/DDBJ databases">
        <authorList>
            <consortium name="Pathogen Informatics"/>
        </authorList>
    </citation>
    <scope>NUCLEOTIDE SEQUENCE [LARGE SCALE GENOMIC DNA]</scope>
    <source>
        <strain evidence="2 3">Zambia</strain>
    </source>
</reference>
<keyword evidence="3" id="KW-1185">Reference proteome</keyword>
<accession>A0A183M6D2</accession>
<dbReference type="Proteomes" id="UP000277204">
    <property type="component" value="Unassembled WGS sequence"/>
</dbReference>
<protein>
    <submittedName>
        <fullName evidence="2">Uncharacterized protein</fullName>
    </submittedName>
</protein>
<sequence>MHRQESAIAEKQDDRQRNIESLDIKNSLVLPYDKSPKHAPGMGVRLRASPDDFPVAHRKLLDQGRTQRFNTCVNSSITDLGM</sequence>
<dbReference type="EMBL" id="UZAI01006631">
    <property type="protein sequence ID" value="VDO96177.1"/>
    <property type="molecule type" value="Genomic_DNA"/>
</dbReference>
<dbReference type="AlphaFoldDB" id="A0A183M6D2"/>
<name>A0A183M6D2_9TREM</name>
<gene>
    <name evidence="2" type="ORF">SMRZ_LOCUS11607</name>
</gene>
<proteinExistence type="predicted"/>
<evidence type="ECO:0000256" key="1">
    <source>
        <dbReference type="SAM" id="MobiDB-lite"/>
    </source>
</evidence>